<evidence type="ECO:0000313" key="3">
    <source>
        <dbReference type="Proteomes" id="UP001232536"/>
    </source>
</evidence>
<organism evidence="2 3">
    <name type="scientific">Actinotalea lenta</name>
    <dbReference type="NCBI Taxonomy" id="3064654"/>
    <lineage>
        <taxon>Bacteria</taxon>
        <taxon>Bacillati</taxon>
        <taxon>Actinomycetota</taxon>
        <taxon>Actinomycetes</taxon>
        <taxon>Micrococcales</taxon>
        <taxon>Cellulomonadaceae</taxon>
        <taxon>Actinotalea</taxon>
    </lineage>
</organism>
<keyword evidence="1" id="KW-0812">Transmembrane</keyword>
<evidence type="ECO:0000313" key="2">
    <source>
        <dbReference type="EMBL" id="MDO8108600.1"/>
    </source>
</evidence>
<evidence type="ECO:0008006" key="4">
    <source>
        <dbReference type="Google" id="ProtNLM"/>
    </source>
</evidence>
<sequence length="213" mass="21462">MTTESPAAVRLRRPGWRDPRLLAGLALVALSVALGGYAVATAGRTVPVLATPRALVPGDEVDPGALTVREVRLAEAGALYLRADREQEDHLVAVRAVGPGEIVPLAAVAPAAALDLRTVSVTPRTAVPTGVVAGSVVDLWFVPRAGDGDEVPHQLAGGLTVVDVTDARGALSVGGSVTVHVQVPVDQLADVLGALAADGSVEVVPVAGVVPAS</sequence>
<feature type="transmembrane region" description="Helical" evidence="1">
    <location>
        <begin position="21"/>
        <end position="40"/>
    </location>
</feature>
<protein>
    <recommendedName>
        <fullName evidence="4">SAF domain-containing protein</fullName>
    </recommendedName>
</protein>
<keyword evidence="1" id="KW-0472">Membrane</keyword>
<evidence type="ECO:0000256" key="1">
    <source>
        <dbReference type="SAM" id="Phobius"/>
    </source>
</evidence>
<dbReference type="Proteomes" id="UP001232536">
    <property type="component" value="Unassembled WGS sequence"/>
</dbReference>
<comment type="caution">
    <text evidence="2">The sequence shown here is derived from an EMBL/GenBank/DDBJ whole genome shotgun (WGS) entry which is preliminary data.</text>
</comment>
<reference evidence="2 3" key="1">
    <citation type="submission" date="2023-07" db="EMBL/GenBank/DDBJ databases">
        <title>Description of novel actinomycetes strains, isolated from tidal flat sediment.</title>
        <authorList>
            <person name="Lu C."/>
        </authorList>
    </citation>
    <scope>NUCLEOTIDE SEQUENCE [LARGE SCALE GENOMIC DNA]</scope>
    <source>
        <strain evidence="2 3">SYSU T00b441</strain>
    </source>
</reference>
<name>A0ABT9DCI0_9CELL</name>
<proteinExistence type="predicted"/>
<keyword evidence="1" id="KW-1133">Transmembrane helix</keyword>
<keyword evidence="3" id="KW-1185">Reference proteome</keyword>
<accession>A0ABT9DCI0</accession>
<dbReference type="RefSeq" id="WP_304602292.1">
    <property type="nucleotide sequence ID" value="NZ_JAUQYO010000001.1"/>
</dbReference>
<gene>
    <name evidence="2" type="ORF">Q6348_15485</name>
</gene>
<dbReference type="EMBL" id="JAUQYP010000002">
    <property type="protein sequence ID" value="MDO8108600.1"/>
    <property type="molecule type" value="Genomic_DNA"/>
</dbReference>